<feature type="chain" id="PRO_5035922955" description="SCP domain-containing protein" evidence="1">
    <location>
        <begin position="20"/>
        <end position="218"/>
    </location>
</feature>
<sequence length="218" mass="24296">MWFSFTLITLLGLLRAGTSQDNSSLCINPTDTPMIGLANYEVKMVWTKFVSMRDESENVHASFALSCGREPLVWDDSLALYAYNEVGKKCPTEGKPFVPGFKEGTSKNKEELGIITVFGLDYDFLILGVTSTWDNLINSLEEGKARALSEKYEKGPWDPVFQVLWADTKKVGCAITIYNVSDFQAASKIFNKPVDKNSVPWNLVCAFNPKGSIAGEYY</sequence>
<dbReference type="Proteomes" id="UP000466442">
    <property type="component" value="Unassembled WGS sequence"/>
</dbReference>
<keyword evidence="4" id="KW-1185">Reference proteome</keyword>
<dbReference type="InterPro" id="IPR014044">
    <property type="entry name" value="CAP_dom"/>
</dbReference>
<dbReference type="AlphaFoldDB" id="A0A8S9X3F1"/>
<protein>
    <recommendedName>
        <fullName evidence="2">SCP domain-containing protein</fullName>
    </recommendedName>
</protein>
<evidence type="ECO:0000259" key="2">
    <source>
        <dbReference type="Pfam" id="PF00188"/>
    </source>
</evidence>
<dbReference type="InterPro" id="IPR035940">
    <property type="entry name" value="CAP_sf"/>
</dbReference>
<dbReference type="Pfam" id="PF00188">
    <property type="entry name" value="CAP"/>
    <property type="match status" value="1"/>
</dbReference>
<organism evidence="3 4">
    <name type="scientific">Apolygus lucorum</name>
    <name type="common">Small green plant bug</name>
    <name type="synonym">Lygocoris lucorum</name>
    <dbReference type="NCBI Taxonomy" id="248454"/>
    <lineage>
        <taxon>Eukaryota</taxon>
        <taxon>Metazoa</taxon>
        <taxon>Ecdysozoa</taxon>
        <taxon>Arthropoda</taxon>
        <taxon>Hexapoda</taxon>
        <taxon>Insecta</taxon>
        <taxon>Pterygota</taxon>
        <taxon>Neoptera</taxon>
        <taxon>Paraneoptera</taxon>
        <taxon>Hemiptera</taxon>
        <taxon>Heteroptera</taxon>
        <taxon>Panheteroptera</taxon>
        <taxon>Cimicomorpha</taxon>
        <taxon>Miridae</taxon>
        <taxon>Mirini</taxon>
        <taxon>Apolygus</taxon>
    </lineage>
</organism>
<feature type="domain" description="SCP" evidence="2">
    <location>
        <begin position="66"/>
        <end position="178"/>
    </location>
</feature>
<evidence type="ECO:0000313" key="4">
    <source>
        <dbReference type="Proteomes" id="UP000466442"/>
    </source>
</evidence>
<name>A0A8S9X3F1_APOLU</name>
<comment type="caution">
    <text evidence="3">The sequence shown here is derived from an EMBL/GenBank/DDBJ whole genome shotgun (WGS) entry which is preliminary data.</text>
</comment>
<keyword evidence="1" id="KW-0732">Signal</keyword>
<reference evidence="3" key="1">
    <citation type="journal article" date="2021" name="Mol. Ecol. Resour.">
        <title>Apolygus lucorum genome provides insights into omnivorousness and mesophyll feeding.</title>
        <authorList>
            <person name="Liu Y."/>
            <person name="Liu H."/>
            <person name="Wang H."/>
            <person name="Huang T."/>
            <person name="Liu B."/>
            <person name="Yang B."/>
            <person name="Yin L."/>
            <person name="Li B."/>
            <person name="Zhang Y."/>
            <person name="Zhang S."/>
            <person name="Jiang F."/>
            <person name="Zhang X."/>
            <person name="Ren Y."/>
            <person name="Wang B."/>
            <person name="Wang S."/>
            <person name="Lu Y."/>
            <person name="Wu K."/>
            <person name="Fan W."/>
            <person name="Wang G."/>
        </authorList>
    </citation>
    <scope>NUCLEOTIDE SEQUENCE</scope>
    <source>
        <strain evidence="3">12Hb</strain>
    </source>
</reference>
<dbReference type="EMBL" id="WIXP02000011">
    <property type="protein sequence ID" value="KAF6202861.1"/>
    <property type="molecule type" value="Genomic_DNA"/>
</dbReference>
<dbReference type="OrthoDB" id="337038at2759"/>
<evidence type="ECO:0000313" key="3">
    <source>
        <dbReference type="EMBL" id="KAF6202861.1"/>
    </source>
</evidence>
<evidence type="ECO:0000256" key="1">
    <source>
        <dbReference type="SAM" id="SignalP"/>
    </source>
</evidence>
<dbReference type="Gene3D" id="3.40.33.10">
    <property type="entry name" value="CAP"/>
    <property type="match status" value="1"/>
</dbReference>
<dbReference type="SUPFAM" id="SSF55797">
    <property type="entry name" value="PR-1-like"/>
    <property type="match status" value="1"/>
</dbReference>
<proteinExistence type="predicted"/>
<gene>
    <name evidence="3" type="ORF">GE061_003266</name>
</gene>
<accession>A0A8S9X3F1</accession>
<feature type="signal peptide" evidence="1">
    <location>
        <begin position="1"/>
        <end position="19"/>
    </location>
</feature>